<dbReference type="AlphaFoldDB" id="A0A0E0AKF5"/>
<protein>
    <submittedName>
        <fullName evidence="2">Uncharacterized protein</fullName>
    </submittedName>
</protein>
<dbReference type="Proteomes" id="UP000026961">
    <property type="component" value="Chromosome 7"/>
</dbReference>
<keyword evidence="3" id="KW-1185">Reference proteome</keyword>
<accession>A0A0E0AKF5</accession>
<feature type="region of interest" description="Disordered" evidence="1">
    <location>
        <begin position="54"/>
        <end position="88"/>
    </location>
</feature>
<dbReference type="HOGENOM" id="CLU_1952168_0_0_1"/>
<organism evidence="2">
    <name type="scientific">Oryza glumipatula</name>
    <dbReference type="NCBI Taxonomy" id="40148"/>
    <lineage>
        <taxon>Eukaryota</taxon>
        <taxon>Viridiplantae</taxon>
        <taxon>Streptophyta</taxon>
        <taxon>Embryophyta</taxon>
        <taxon>Tracheophyta</taxon>
        <taxon>Spermatophyta</taxon>
        <taxon>Magnoliopsida</taxon>
        <taxon>Liliopsida</taxon>
        <taxon>Poales</taxon>
        <taxon>Poaceae</taxon>
        <taxon>BOP clade</taxon>
        <taxon>Oryzoideae</taxon>
        <taxon>Oryzeae</taxon>
        <taxon>Oryzinae</taxon>
        <taxon>Oryza</taxon>
    </lineage>
</organism>
<feature type="compositionally biased region" description="Polar residues" evidence="1">
    <location>
        <begin position="76"/>
        <end position="86"/>
    </location>
</feature>
<reference evidence="2" key="2">
    <citation type="submission" date="2018-05" db="EMBL/GenBank/DDBJ databases">
        <title>OgluRS3 (Oryza glumaepatula Reference Sequence Version 3).</title>
        <authorList>
            <person name="Zhang J."/>
            <person name="Kudrna D."/>
            <person name="Lee S."/>
            <person name="Talag J."/>
            <person name="Welchert J."/>
            <person name="Wing R.A."/>
        </authorList>
    </citation>
    <scope>NUCLEOTIDE SEQUENCE [LARGE SCALE GENOMIC DNA]</scope>
</reference>
<reference evidence="2" key="1">
    <citation type="submission" date="2015-04" db="UniProtKB">
        <authorList>
            <consortium name="EnsemblPlants"/>
        </authorList>
    </citation>
    <scope>IDENTIFICATION</scope>
</reference>
<proteinExistence type="predicted"/>
<evidence type="ECO:0000313" key="3">
    <source>
        <dbReference type="Proteomes" id="UP000026961"/>
    </source>
</evidence>
<dbReference type="Gramene" id="OGLUM07G15620.1">
    <property type="protein sequence ID" value="OGLUM07G15620.1"/>
    <property type="gene ID" value="OGLUM07G15620"/>
</dbReference>
<evidence type="ECO:0000256" key="1">
    <source>
        <dbReference type="SAM" id="MobiDB-lite"/>
    </source>
</evidence>
<dbReference type="EnsemblPlants" id="OGLUM07G15620.1">
    <property type="protein sequence ID" value="OGLUM07G15620.1"/>
    <property type="gene ID" value="OGLUM07G15620"/>
</dbReference>
<sequence>MARGEYATCVLGERLANGLEEREIDGQRARGWWRLAKLRMESWLTDHAARLQKGVPDTATPHGPIKRESHCHCRNPVTTPASSSAPKNLPASIALARLPSLPRETIPAFTSNDAPPMLSYPSIQPAASR</sequence>
<feature type="region of interest" description="Disordered" evidence="1">
    <location>
        <begin position="105"/>
        <end position="129"/>
    </location>
</feature>
<name>A0A0E0AKF5_9ORYZ</name>
<evidence type="ECO:0000313" key="2">
    <source>
        <dbReference type="EnsemblPlants" id="OGLUM07G15620.1"/>
    </source>
</evidence>